<reference evidence="1 2" key="1">
    <citation type="journal article" date="2012" name="Science">
        <title>The Paleozoic origin of enzymatic lignin decomposition reconstructed from 31 fungal genomes.</title>
        <authorList>
            <person name="Floudas D."/>
            <person name="Binder M."/>
            <person name="Riley R."/>
            <person name="Barry K."/>
            <person name="Blanchette R.A."/>
            <person name="Henrissat B."/>
            <person name="Martinez A.T."/>
            <person name="Otillar R."/>
            <person name="Spatafora J.W."/>
            <person name="Yadav J.S."/>
            <person name="Aerts A."/>
            <person name="Benoit I."/>
            <person name="Boyd A."/>
            <person name="Carlson A."/>
            <person name="Copeland A."/>
            <person name="Coutinho P.M."/>
            <person name="de Vries R.P."/>
            <person name="Ferreira P."/>
            <person name="Findley K."/>
            <person name="Foster B."/>
            <person name="Gaskell J."/>
            <person name="Glotzer D."/>
            <person name="Gorecki P."/>
            <person name="Heitman J."/>
            <person name="Hesse C."/>
            <person name="Hori C."/>
            <person name="Igarashi K."/>
            <person name="Jurgens J.A."/>
            <person name="Kallen N."/>
            <person name="Kersten P."/>
            <person name="Kohler A."/>
            <person name="Kuees U."/>
            <person name="Kumar T.K.A."/>
            <person name="Kuo A."/>
            <person name="LaButti K."/>
            <person name="Larrondo L.F."/>
            <person name="Lindquist E."/>
            <person name="Ling A."/>
            <person name="Lombard V."/>
            <person name="Lucas S."/>
            <person name="Lundell T."/>
            <person name="Martin R."/>
            <person name="McLaughlin D.J."/>
            <person name="Morgenstern I."/>
            <person name="Morin E."/>
            <person name="Murat C."/>
            <person name="Nagy L.G."/>
            <person name="Nolan M."/>
            <person name="Ohm R.A."/>
            <person name="Patyshakuliyeva A."/>
            <person name="Rokas A."/>
            <person name="Ruiz-Duenas F.J."/>
            <person name="Sabat G."/>
            <person name="Salamov A."/>
            <person name="Samejima M."/>
            <person name="Schmutz J."/>
            <person name="Slot J.C."/>
            <person name="St John F."/>
            <person name="Stenlid J."/>
            <person name="Sun H."/>
            <person name="Sun S."/>
            <person name="Syed K."/>
            <person name="Tsang A."/>
            <person name="Wiebenga A."/>
            <person name="Young D."/>
            <person name="Pisabarro A."/>
            <person name="Eastwood D.C."/>
            <person name="Martin F."/>
            <person name="Cullen D."/>
            <person name="Grigoriev I.V."/>
            <person name="Hibbett D.S."/>
        </authorList>
    </citation>
    <scope>NUCLEOTIDE SEQUENCE [LARGE SCALE GENOMIC DNA]</scope>
    <source>
        <strain evidence="1 2">LYAD-421 SS1</strain>
    </source>
</reference>
<accession>R7SIX3</accession>
<dbReference type="KEGG" id="dsq:DICSQDRAFT_175475"/>
<dbReference type="EMBL" id="JH719496">
    <property type="protein sequence ID" value="EJF55813.1"/>
    <property type="molecule type" value="Genomic_DNA"/>
</dbReference>
<gene>
    <name evidence="1" type="ORF">DICSQDRAFT_175475</name>
</gene>
<protein>
    <submittedName>
        <fullName evidence="1">Uncharacterized protein</fullName>
    </submittedName>
</protein>
<proteinExistence type="predicted"/>
<organism evidence="1 2">
    <name type="scientific">Dichomitus squalens (strain LYAD-421)</name>
    <name type="common">Western red white-rot fungus</name>
    <dbReference type="NCBI Taxonomy" id="732165"/>
    <lineage>
        <taxon>Eukaryota</taxon>
        <taxon>Fungi</taxon>
        <taxon>Dikarya</taxon>
        <taxon>Basidiomycota</taxon>
        <taxon>Agaricomycotina</taxon>
        <taxon>Agaricomycetes</taxon>
        <taxon>Polyporales</taxon>
        <taxon>Polyporaceae</taxon>
        <taxon>Dichomitus</taxon>
    </lineage>
</organism>
<evidence type="ECO:0000313" key="1">
    <source>
        <dbReference type="EMBL" id="EJF55813.1"/>
    </source>
</evidence>
<evidence type="ECO:0000313" key="2">
    <source>
        <dbReference type="Proteomes" id="UP000053319"/>
    </source>
</evidence>
<sequence>MTALPSIFAVEDVCYQTIANLEPELWHEGEWPSLRRTLAQTARVCTSFRRPALKTLWKRLPEDRPLVDLLYTLGIATTEKIGGAVEGNDGTQNPEYREILVWSHPDGPLHNPSWKLFGEYASFVCGITLFPLHGPTWLGLWAEICPLIGDTPILPALSSLISPSVRELTLDIKLRVDLLSLAGNPDSENATAIGSLPISIAEEAPNIEKIKTVTYGYSRARHVTVDGVTAGSSDLQILAQLLALEGLDIALKMTSSVQLAITFSSLR</sequence>
<dbReference type="RefSeq" id="XP_007371427.1">
    <property type="nucleotide sequence ID" value="XM_007371365.1"/>
</dbReference>
<dbReference type="Proteomes" id="UP000053319">
    <property type="component" value="Unassembled WGS sequence"/>
</dbReference>
<dbReference type="GeneID" id="18840178"/>
<dbReference type="AlphaFoldDB" id="R7SIX3"/>
<name>R7SIX3_DICSQ</name>
<dbReference type="HOGENOM" id="CLU_1042149_0_0_1"/>